<dbReference type="AlphaFoldDB" id="A0ABC8QPT3"/>
<keyword evidence="3 6" id="KW-0547">Nucleotide-binding</keyword>
<keyword evidence="4" id="KW-0418">Kinase</keyword>
<dbReference type="PANTHER" id="PTHR47989">
    <property type="entry name" value="OS01G0750732 PROTEIN"/>
    <property type="match status" value="1"/>
</dbReference>
<evidence type="ECO:0000256" key="1">
    <source>
        <dbReference type="ARBA" id="ARBA00022527"/>
    </source>
</evidence>
<dbReference type="PROSITE" id="PS00107">
    <property type="entry name" value="PROTEIN_KINASE_ATP"/>
    <property type="match status" value="1"/>
</dbReference>
<evidence type="ECO:0000256" key="5">
    <source>
        <dbReference type="ARBA" id="ARBA00022840"/>
    </source>
</evidence>
<dbReference type="PROSITE" id="PS50011">
    <property type="entry name" value="PROTEIN_KINASE_DOM"/>
    <property type="match status" value="1"/>
</dbReference>
<dbReference type="InterPro" id="IPR011009">
    <property type="entry name" value="Kinase-like_dom_sf"/>
</dbReference>
<accession>A0ABC8QPT3</accession>
<dbReference type="Proteomes" id="UP001642360">
    <property type="component" value="Unassembled WGS sequence"/>
</dbReference>
<feature type="compositionally biased region" description="Low complexity" evidence="8">
    <location>
        <begin position="27"/>
        <end position="42"/>
    </location>
</feature>
<dbReference type="InterPro" id="IPR008271">
    <property type="entry name" value="Ser/Thr_kinase_AS"/>
</dbReference>
<dbReference type="PANTHER" id="PTHR47989:SF71">
    <property type="entry name" value="PROTEIN KINASE DOMAIN-CONTAINING PROTEIN"/>
    <property type="match status" value="1"/>
</dbReference>
<evidence type="ECO:0000256" key="3">
    <source>
        <dbReference type="ARBA" id="ARBA00022741"/>
    </source>
</evidence>
<dbReference type="Pfam" id="PF00069">
    <property type="entry name" value="Pkinase"/>
    <property type="match status" value="1"/>
</dbReference>
<evidence type="ECO:0000256" key="7">
    <source>
        <dbReference type="RuleBase" id="RU000304"/>
    </source>
</evidence>
<dbReference type="FunFam" id="3.30.200.20:FF:001335">
    <property type="entry name" value="Calmodulin-binding receptor-like cytoplasmic kinase 2"/>
    <property type="match status" value="1"/>
</dbReference>
<dbReference type="SUPFAM" id="SSF56112">
    <property type="entry name" value="Protein kinase-like (PK-like)"/>
    <property type="match status" value="1"/>
</dbReference>
<feature type="domain" description="Protein kinase" evidence="9">
    <location>
        <begin position="135"/>
        <end position="382"/>
    </location>
</feature>
<name>A0ABC8QPT3_9AQUA</name>
<dbReference type="FunFam" id="1.10.510.10:FF:000876">
    <property type="entry name" value="Receptor-like protein kinase FERONIA"/>
    <property type="match status" value="1"/>
</dbReference>
<dbReference type="PROSITE" id="PS00108">
    <property type="entry name" value="PROTEIN_KINASE_ST"/>
    <property type="match status" value="1"/>
</dbReference>
<feature type="region of interest" description="Disordered" evidence="8">
    <location>
        <begin position="69"/>
        <end position="111"/>
    </location>
</feature>
<evidence type="ECO:0000256" key="8">
    <source>
        <dbReference type="SAM" id="MobiDB-lite"/>
    </source>
</evidence>
<evidence type="ECO:0000256" key="6">
    <source>
        <dbReference type="PROSITE-ProRule" id="PRU10141"/>
    </source>
</evidence>
<evidence type="ECO:0000256" key="2">
    <source>
        <dbReference type="ARBA" id="ARBA00022679"/>
    </source>
</evidence>
<reference evidence="10 11" key="1">
    <citation type="submission" date="2024-02" db="EMBL/GenBank/DDBJ databases">
        <authorList>
            <person name="Vignale AGUSTIN F."/>
            <person name="Sosa J E."/>
            <person name="Modenutti C."/>
        </authorList>
    </citation>
    <scope>NUCLEOTIDE SEQUENCE [LARGE SCALE GENOMIC DNA]</scope>
</reference>
<keyword evidence="5 6" id="KW-0067">ATP-binding</keyword>
<dbReference type="Gene3D" id="1.10.510.10">
    <property type="entry name" value="Transferase(Phosphotransferase) domain 1"/>
    <property type="match status" value="1"/>
</dbReference>
<dbReference type="SMART" id="SM00220">
    <property type="entry name" value="S_TKc"/>
    <property type="match status" value="1"/>
</dbReference>
<gene>
    <name evidence="10" type="ORF">ILEXP_LOCUS1324</name>
</gene>
<keyword evidence="1 7" id="KW-0723">Serine/threonine-protein kinase</keyword>
<sequence>MKRSNSLFGRRNRSPGGVLTPDRFPHSPNSTYSSSSSQKPTSGRNPVKLAAKSVAGVFVACFTPPETTSSTNFHDPDTFKPPSVVSNASGAGRERRRSSSSNYGIYSSSNNSTQMRVPGSVKFTLAEIYQATRNFSPSFKIGQGGFGTVYKGRLEDGTIVAVKRAKKSAYDKHLGVEFQSEVQTLAQVEHLNLVKFYGYLEHEDERIVVVEYVPNGTLREHLDYHPIIHRDIKSSNILLTNNLRAKVADFGFARLAADSDSGATHVSTQVKGTAGYLDPEYMRTYQLTEKSDVYSFGVLLVELVTGRRPIEPKSELKERITARWAMKKFAHGDAILILDPKLERTAANSLALEKILELASQCLAPHRQNRPTMKKCAEILWSIRKDYRELSAADIHSLSLHS</sequence>
<evidence type="ECO:0000259" key="9">
    <source>
        <dbReference type="PROSITE" id="PS50011"/>
    </source>
</evidence>
<comment type="caution">
    <text evidence="10">The sequence shown here is derived from an EMBL/GenBank/DDBJ whole genome shotgun (WGS) entry which is preliminary data.</text>
</comment>
<evidence type="ECO:0000313" key="11">
    <source>
        <dbReference type="Proteomes" id="UP001642360"/>
    </source>
</evidence>
<evidence type="ECO:0000313" key="10">
    <source>
        <dbReference type="EMBL" id="CAK9134392.1"/>
    </source>
</evidence>
<dbReference type="EMBL" id="CAUOFW020000447">
    <property type="protein sequence ID" value="CAK9134392.1"/>
    <property type="molecule type" value="Genomic_DNA"/>
</dbReference>
<keyword evidence="11" id="KW-1185">Reference proteome</keyword>
<proteinExistence type="inferred from homology"/>
<dbReference type="GO" id="GO:0005524">
    <property type="term" value="F:ATP binding"/>
    <property type="evidence" value="ECO:0007669"/>
    <property type="project" value="UniProtKB-UniRule"/>
</dbReference>
<dbReference type="GO" id="GO:0004674">
    <property type="term" value="F:protein serine/threonine kinase activity"/>
    <property type="evidence" value="ECO:0007669"/>
    <property type="project" value="UniProtKB-KW"/>
</dbReference>
<protein>
    <recommendedName>
        <fullName evidence="9">Protein kinase domain-containing protein</fullName>
    </recommendedName>
</protein>
<feature type="binding site" evidence="6">
    <location>
        <position position="167"/>
    </location>
    <ligand>
        <name>ATP</name>
        <dbReference type="ChEBI" id="CHEBI:30616"/>
    </ligand>
</feature>
<comment type="similarity">
    <text evidence="7">Belongs to the protein kinase superfamily.</text>
</comment>
<dbReference type="InterPro" id="IPR017441">
    <property type="entry name" value="Protein_kinase_ATP_BS"/>
</dbReference>
<dbReference type="InterPro" id="IPR000719">
    <property type="entry name" value="Prot_kinase_dom"/>
</dbReference>
<organism evidence="10 11">
    <name type="scientific">Ilex paraguariensis</name>
    <name type="common">yerba mate</name>
    <dbReference type="NCBI Taxonomy" id="185542"/>
    <lineage>
        <taxon>Eukaryota</taxon>
        <taxon>Viridiplantae</taxon>
        <taxon>Streptophyta</taxon>
        <taxon>Embryophyta</taxon>
        <taxon>Tracheophyta</taxon>
        <taxon>Spermatophyta</taxon>
        <taxon>Magnoliopsida</taxon>
        <taxon>eudicotyledons</taxon>
        <taxon>Gunneridae</taxon>
        <taxon>Pentapetalae</taxon>
        <taxon>asterids</taxon>
        <taxon>campanulids</taxon>
        <taxon>Aquifoliales</taxon>
        <taxon>Aquifoliaceae</taxon>
        <taxon>Ilex</taxon>
    </lineage>
</organism>
<feature type="region of interest" description="Disordered" evidence="8">
    <location>
        <begin position="1"/>
        <end position="46"/>
    </location>
</feature>
<keyword evidence="2" id="KW-0808">Transferase</keyword>
<feature type="compositionally biased region" description="Low complexity" evidence="8">
    <location>
        <begin position="99"/>
        <end position="111"/>
    </location>
</feature>
<dbReference type="Gene3D" id="3.30.200.20">
    <property type="entry name" value="Phosphorylase Kinase, domain 1"/>
    <property type="match status" value="1"/>
</dbReference>
<evidence type="ECO:0000256" key="4">
    <source>
        <dbReference type="ARBA" id="ARBA00022777"/>
    </source>
</evidence>